<dbReference type="AlphaFoldDB" id="A0AAD9Z0B4"/>
<evidence type="ECO:0000313" key="1">
    <source>
        <dbReference type="EMBL" id="KAK3169235.1"/>
    </source>
</evidence>
<reference evidence="1" key="1">
    <citation type="submission" date="2022-11" db="EMBL/GenBank/DDBJ databases">
        <title>Chromosomal genome sequence assembly and mating type (MAT) locus characterization of the leprose asexual lichenized fungus Lepraria neglecta (Nyl.) Erichsen.</title>
        <authorList>
            <person name="Allen J.L."/>
            <person name="Pfeffer B."/>
        </authorList>
    </citation>
    <scope>NUCLEOTIDE SEQUENCE</scope>
    <source>
        <strain evidence="1">Allen 5258</strain>
    </source>
</reference>
<organism evidence="1 2">
    <name type="scientific">Lepraria neglecta</name>
    <dbReference type="NCBI Taxonomy" id="209136"/>
    <lineage>
        <taxon>Eukaryota</taxon>
        <taxon>Fungi</taxon>
        <taxon>Dikarya</taxon>
        <taxon>Ascomycota</taxon>
        <taxon>Pezizomycotina</taxon>
        <taxon>Lecanoromycetes</taxon>
        <taxon>OSLEUM clade</taxon>
        <taxon>Lecanoromycetidae</taxon>
        <taxon>Lecanorales</taxon>
        <taxon>Lecanorineae</taxon>
        <taxon>Stereocaulaceae</taxon>
        <taxon>Lepraria</taxon>
    </lineage>
</organism>
<dbReference type="EMBL" id="JASNWA010000009">
    <property type="protein sequence ID" value="KAK3169235.1"/>
    <property type="molecule type" value="Genomic_DNA"/>
</dbReference>
<accession>A0AAD9Z0B4</accession>
<dbReference type="Proteomes" id="UP001276659">
    <property type="component" value="Unassembled WGS sequence"/>
</dbReference>
<proteinExistence type="predicted"/>
<sequence>MICHGTYHPNTSPMDSAQQQLQARNLLTYYTNCYRDHGFGILTRVNDNEKNVFITTASIEEVVASDFEDTTFGELATYFRDDPFKTVSYVPTGEHGTEAADVKMMLLEMNRDGMW</sequence>
<protein>
    <submittedName>
        <fullName evidence="1">Uncharacterized protein</fullName>
    </submittedName>
</protein>
<evidence type="ECO:0000313" key="2">
    <source>
        <dbReference type="Proteomes" id="UP001276659"/>
    </source>
</evidence>
<comment type="caution">
    <text evidence="1">The sequence shown here is derived from an EMBL/GenBank/DDBJ whole genome shotgun (WGS) entry which is preliminary data.</text>
</comment>
<gene>
    <name evidence="1" type="ORF">OEA41_008618</name>
</gene>
<keyword evidence="2" id="KW-1185">Reference proteome</keyword>
<name>A0AAD9Z0B4_9LECA</name>